<evidence type="ECO:0000256" key="4">
    <source>
        <dbReference type="ARBA" id="ARBA00022860"/>
    </source>
</evidence>
<dbReference type="InterPro" id="IPR051185">
    <property type="entry name" value="ASPM"/>
</dbReference>
<evidence type="ECO:0000256" key="5">
    <source>
        <dbReference type="SAM" id="Phobius"/>
    </source>
</evidence>
<dbReference type="SMART" id="SM00015">
    <property type="entry name" value="IQ"/>
    <property type="match status" value="3"/>
</dbReference>
<dbReference type="GO" id="GO:0051295">
    <property type="term" value="P:establishment of meiotic spindle localization"/>
    <property type="evidence" value="ECO:0007669"/>
    <property type="project" value="TreeGrafter"/>
</dbReference>
<evidence type="ECO:0000256" key="2">
    <source>
        <dbReference type="ARBA" id="ARBA00022490"/>
    </source>
</evidence>
<dbReference type="PANTHER" id="PTHR22706:SF1">
    <property type="entry name" value="ASSEMBLY FACTOR FOR SPINDLE MICROTUBULES"/>
    <property type="match status" value="1"/>
</dbReference>
<dbReference type="GO" id="GO:0000278">
    <property type="term" value="P:mitotic cell cycle"/>
    <property type="evidence" value="ECO:0007669"/>
    <property type="project" value="TreeGrafter"/>
</dbReference>
<evidence type="ECO:0000256" key="1">
    <source>
        <dbReference type="ARBA" id="ARBA00004496"/>
    </source>
</evidence>
<reference evidence="6" key="3">
    <citation type="submission" date="2025-09" db="UniProtKB">
        <authorList>
            <consortium name="Ensembl"/>
        </authorList>
    </citation>
    <scope>IDENTIFICATION</scope>
</reference>
<name>A0AAY5EQ85_ELEEL</name>
<dbReference type="SUPFAM" id="SSF52540">
    <property type="entry name" value="P-loop containing nucleoside triphosphate hydrolases"/>
    <property type="match status" value="1"/>
</dbReference>
<dbReference type="Proteomes" id="UP000314983">
    <property type="component" value="Chromosome 26"/>
</dbReference>
<dbReference type="AlphaFoldDB" id="A0AAY5EQ85"/>
<dbReference type="GO" id="GO:0007051">
    <property type="term" value="P:spindle organization"/>
    <property type="evidence" value="ECO:0007669"/>
    <property type="project" value="TreeGrafter"/>
</dbReference>
<keyword evidence="4" id="KW-0112">Calmodulin-binding</keyword>
<keyword evidence="5" id="KW-0472">Membrane</keyword>
<sequence>MDLSSAVCIQAWFRGNYQRQRFQSAVRAFLVSVIQAWYRACSLRNAEQRRYLEMKSAVVSLQAAFRGWRVRREAGRRRHASAVLIQALWRAARVRSSIQKVMLVSSFHAFCTGLFFPFLVYRGISKVAN</sequence>
<keyword evidence="2" id="KW-0963">Cytoplasm</keyword>
<accession>A0AAY5EQ85</accession>
<dbReference type="Ensembl" id="ENSEEET00000057006.1">
    <property type="protein sequence ID" value="ENSEEEP00000058729.1"/>
    <property type="gene ID" value="ENSEEEG00000024879.1"/>
</dbReference>
<evidence type="ECO:0008006" key="8">
    <source>
        <dbReference type="Google" id="ProtNLM"/>
    </source>
</evidence>
<evidence type="ECO:0000313" key="6">
    <source>
        <dbReference type="Ensembl" id="ENSEEEP00000058729.1"/>
    </source>
</evidence>
<feature type="transmembrane region" description="Helical" evidence="5">
    <location>
        <begin position="101"/>
        <end position="121"/>
    </location>
</feature>
<dbReference type="GO" id="GO:0005516">
    <property type="term" value="F:calmodulin binding"/>
    <property type="evidence" value="ECO:0007669"/>
    <property type="project" value="UniProtKB-KW"/>
</dbReference>
<dbReference type="Pfam" id="PF00612">
    <property type="entry name" value="IQ"/>
    <property type="match status" value="3"/>
</dbReference>
<reference evidence="6 7" key="1">
    <citation type="submission" date="2020-05" db="EMBL/GenBank/DDBJ databases">
        <title>Electrophorus electricus (electric eel) genome, fEleEle1, primary haplotype.</title>
        <authorList>
            <person name="Myers G."/>
            <person name="Meyer A."/>
            <person name="Fedrigo O."/>
            <person name="Formenti G."/>
            <person name="Rhie A."/>
            <person name="Tracey A."/>
            <person name="Sims Y."/>
            <person name="Jarvis E.D."/>
        </authorList>
    </citation>
    <scope>NUCLEOTIDE SEQUENCE [LARGE SCALE GENOMIC DNA]</scope>
</reference>
<evidence type="ECO:0000313" key="7">
    <source>
        <dbReference type="Proteomes" id="UP000314983"/>
    </source>
</evidence>
<dbReference type="InterPro" id="IPR000048">
    <property type="entry name" value="IQ_motif_EF-hand-BS"/>
</dbReference>
<dbReference type="GO" id="GO:0000922">
    <property type="term" value="C:spindle pole"/>
    <property type="evidence" value="ECO:0007669"/>
    <property type="project" value="TreeGrafter"/>
</dbReference>
<dbReference type="Gene3D" id="1.20.5.190">
    <property type="match status" value="2"/>
</dbReference>
<keyword evidence="5" id="KW-1133">Transmembrane helix</keyword>
<dbReference type="GO" id="GO:0005737">
    <property type="term" value="C:cytoplasm"/>
    <property type="evidence" value="ECO:0007669"/>
    <property type="project" value="UniProtKB-SubCell"/>
</dbReference>
<dbReference type="InterPro" id="IPR027417">
    <property type="entry name" value="P-loop_NTPase"/>
</dbReference>
<reference evidence="6" key="2">
    <citation type="submission" date="2025-08" db="UniProtKB">
        <authorList>
            <consortium name="Ensembl"/>
        </authorList>
    </citation>
    <scope>IDENTIFICATION</scope>
</reference>
<comment type="subcellular location">
    <subcellularLocation>
        <location evidence="1">Cytoplasm</location>
    </subcellularLocation>
</comment>
<dbReference type="PANTHER" id="PTHR22706">
    <property type="entry name" value="ASSEMBLY FACTOR FOR SPINDLE MICROTUBULES"/>
    <property type="match status" value="1"/>
</dbReference>
<keyword evidence="5" id="KW-0812">Transmembrane</keyword>
<keyword evidence="3" id="KW-0677">Repeat</keyword>
<evidence type="ECO:0000256" key="3">
    <source>
        <dbReference type="ARBA" id="ARBA00022737"/>
    </source>
</evidence>
<proteinExistence type="predicted"/>
<dbReference type="PROSITE" id="PS50096">
    <property type="entry name" value="IQ"/>
    <property type="match status" value="2"/>
</dbReference>
<keyword evidence="7" id="KW-1185">Reference proteome</keyword>
<organism evidence="6 7">
    <name type="scientific">Electrophorus electricus</name>
    <name type="common">Electric eel</name>
    <name type="synonym">Gymnotus electricus</name>
    <dbReference type="NCBI Taxonomy" id="8005"/>
    <lineage>
        <taxon>Eukaryota</taxon>
        <taxon>Metazoa</taxon>
        <taxon>Chordata</taxon>
        <taxon>Craniata</taxon>
        <taxon>Vertebrata</taxon>
        <taxon>Euteleostomi</taxon>
        <taxon>Actinopterygii</taxon>
        <taxon>Neopterygii</taxon>
        <taxon>Teleostei</taxon>
        <taxon>Ostariophysi</taxon>
        <taxon>Gymnotiformes</taxon>
        <taxon>Gymnotoidei</taxon>
        <taxon>Gymnotidae</taxon>
        <taxon>Electrophorus</taxon>
    </lineage>
</organism>
<protein>
    <recommendedName>
        <fullName evidence="8">Myosin motor domain-containing protein</fullName>
    </recommendedName>
</protein>